<gene>
    <name evidence="1" type="ORF">CRT60_01385</name>
</gene>
<name>A0A2B8BMZ0_9PROT</name>
<dbReference type="AlphaFoldDB" id="A0A2B8BMZ0"/>
<organism evidence="1 2">
    <name type="scientific">Azospirillum palustre</name>
    <dbReference type="NCBI Taxonomy" id="2044885"/>
    <lineage>
        <taxon>Bacteria</taxon>
        <taxon>Pseudomonadati</taxon>
        <taxon>Pseudomonadota</taxon>
        <taxon>Alphaproteobacteria</taxon>
        <taxon>Rhodospirillales</taxon>
        <taxon>Azospirillaceae</taxon>
        <taxon>Azospirillum</taxon>
    </lineage>
</organism>
<comment type="caution">
    <text evidence="1">The sequence shown here is derived from an EMBL/GenBank/DDBJ whole genome shotgun (WGS) entry which is preliminary data.</text>
</comment>
<dbReference type="InterPro" id="IPR036412">
    <property type="entry name" value="HAD-like_sf"/>
</dbReference>
<proteinExistence type="predicted"/>
<dbReference type="EMBL" id="PDKW01000036">
    <property type="protein sequence ID" value="PGH59311.1"/>
    <property type="molecule type" value="Genomic_DNA"/>
</dbReference>
<dbReference type="RefSeq" id="WP_098734662.1">
    <property type="nucleotide sequence ID" value="NZ_PDKW01000036.1"/>
</dbReference>
<keyword evidence="2" id="KW-1185">Reference proteome</keyword>
<dbReference type="Pfam" id="PF00702">
    <property type="entry name" value="Hydrolase"/>
    <property type="match status" value="1"/>
</dbReference>
<dbReference type="InterPro" id="IPR023214">
    <property type="entry name" value="HAD_sf"/>
</dbReference>
<protein>
    <recommendedName>
        <fullName evidence="3">HAD family hydrolase</fullName>
    </recommendedName>
</protein>
<evidence type="ECO:0000313" key="1">
    <source>
        <dbReference type="EMBL" id="PGH59311.1"/>
    </source>
</evidence>
<dbReference type="OrthoDB" id="9816564at2"/>
<sequence length="792" mass="85020">MIVDFSPSFTYSELADADLVSCDVFDTLLLRHVSSPALVFDIVGREAVERGMVDSGLSPMLFRLARQDAERRARAAARGGETDLAGIYHCAKLGNAETLADLELEIEASLIYANPLMLPVLEELARQGRPVVLLSDMYLGAEQIRQLLCGAGIRDEFFRALFVSSDHGCSKRNGGLFRRLLEDNPAVPPSRILHIGDDPIGDVAMARSAGLGAVHYTPGPSLARLHDRERMIGGMAATVAVPRRLPASLAGRHDPSDQAPWLEFGSLVLGPAVAEYCRWVVEDCHRRGIALVAPLMREAAVFAPLMQDWIRHRGYAMQVVPLHVSRQALAPLEFAELDHAVARRILTAKPHMAWDRLLEQAGGLVPEELAFLAGQTLEMLAGKILPSGSSALEAVLRLFDDPVLRRTAALRSAERRALILEHLAERIGTSGRVSLMDLGARGSTPAALARLVPGGRARFHIHLCYAVADVGALLADGLHVSVYASGSERAMAMGRILYRSPQILERALTGLSGTTVGYKHNAGGRCVPEIAPVSATAGEAEKLALLQAGIRRYAALLIATTSSSGDPRLCLGEEALLPLTAALTIPTAWEADALGNLAYDQNDGVDGVRRICDADTLEGVRAVAAMMEGPAMGLALGLRPSRVPWPQGALTRLDPEIFRRPADMLAIDAGHAPICRAMVARLRAEGWMRVAVLAVGGDGGMGPDFIRTARESGVELAAYADLMEHLVSSSLFHGVPVVEMSHLVSLAPLPLVLVTLGYAERLADLVQRQFAAVGRIPHIVALCRPDLEVRSG</sequence>
<dbReference type="Gene3D" id="3.40.50.1000">
    <property type="entry name" value="HAD superfamily/HAD-like"/>
    <property type="match status" value="1"/>
</dbReference>
<accession>A0A2B8BMZ0</accession>
<reference evidence="2" key="1">
    <citation type="submission" date="2017-10" db="EMBL/GenBank/DDBJ databases">
        <authorList>
            <person name="Kravchenko I.K."/>
            <person name="Grouzdev D.S."/>
        </authorList>
    </citation>
    <scope>NUCLEOTIDE SEQUENCE [LARGE SCALE GENOMIC DNA]</scope>
    <source>
        <strain evidence="2">B2</strain>
    </source>
</reference>
<dbReference type="SUPFAM" id="SSF56784">
    <property type="entry name" value="HAD-like"/>
    <property type="match status" value="1"/>
</dbReference>
<evidence type="ECO:0008006" key="3">
    <source>
        <dbReference type="Google" id="ProtNLM"/>
    </source>
</evidence>
<dbReference type="Proteomes" id="UP000225379">
    <property type="component" value="Unassembled WGS sequence"/>
</dbReference>
<evidence type="ECO:0000313" key="2">
    <source>
        <dbReference type="Proteomes" id="UP000225379"/>
    </source>
</evidence>